<keyword evidence="5 6" id="KW-0472">Membrane</keyword>
<dbReference type="PANTHER" id="PTHR23501:SF191">
    <property type="entry name" value="VACUOLAR BASIC AMINO ACID TRANSPORTER 4"/>
    <property type="match status" value="1"/>
</dbReference>
<dbReference type="SUPFAM" id="SSF103473">
    <property type="entry name" value="MFS general substrate transporter"/>
    <property type="match status" value="1"/>
</dbReference>
<dbReference type="RefSeq" id="WP_259856107.1">
    <property type="nucleotide sequence ID" value="NZ_BAAAST010000068.1"/>
</dbReference>
<feature type="transmembrane region" description="Helical" evidence="6">
    <location>
        <begin position="479"/>
        <end position="497"/>
    </location>
</feature>
<dbReference type="EMBL" id="CP073720">
    <property type="protein sequence ID" value="UWP78739.1"/>
    <property type="molecule type" value="Genomic_DNA"/>
</dbReference>
<keyword evidence="4 6" id="KW-1133">Transmembrane helix</keyword>
<keyword evidence="3 6" id="KW-0812">Transmembrane</keyword>
<keyword evidence="2" id="KW-0813">Transport</keyword>
<feature type="transmembrane region" description="Helical" evidence="6">
    <location>
        <begin position="145"/>
        <end position="167"/>
    </location>
</feature>
<feature type="transmembrane region" description="Helical" evidence="6">
    <location>
        <begin position="112"/>
        <end position="133"/>
    </location>
</feature>
<reference evidence="8" key="1">
    <citation type="submission" date="2021-04" db="EMBL/GenBank/DDBJ databases">
        <authorList>
            <person name="Hartkoorn R.C."/>
            <person name="Beaudoing E."/>
            <person name="Hot D."/>
        </authorList>
    </citation>
    <scope>NUCLEOTIDE SEQUENCE</scope>
    <source>
        <strain evidence="8">NRRL B-16292</strain>
    </source>
</reference>
<evidence type="ECO:0000256" key="3">
    <source>
        <dbReference type="ARBA" id="ARBA00022692"/>
    </source>
</evidence>
<dbReference type="InterPro" id="IPR011701">
    <property type="entry name" value="MFS"/>
</dbReference>
<gene>
    <name evidence="8" type="ORF">Dfulv_26590</name>
</gene>
<feature type="transmembrane region" description="Helical" evidence="6">
    <location>
        <begin position="366"/>
        <end position="396"/>
    </location>
</feature>
<protein>
    <submittedName>
        <fullName evidence="8">MFS transporter</fullName>
    </submittedName>
</protein>
<organism evidence="8 9">
    <name type="scientific">Dactylosporangium fulvum</name>
    <dbReference type="NCBI Taxonomy" id="53359"/>
    <lineage>
        <taxon>Bacteria</taxon>
        <taxon>Bacillati</taxon>
        <taxon>Actinomycetota</taxon>
        <taxon>Actinomycetes</taxon>
        <taxon>Micromonosporales</taxon>
        <taxon>Micromonosporaceae</taxon>
        <taxon>Dactylosporangium</taxon>
    </lineage>
</organism>
<feature type="domain" description="Major facilitator superfamily (MFS) profile" evidence="7">
    <location>
        <begin position="22"/>
        <end position="502"/>
    </location>
</feature>
<feature type="transmembrane region" description="Helical" evidence="6">
    <location>
        <begin position="276"/>
        <end position="296"/>
    </location>
</feature>
<feature type="transmembrane region" description="Helical" evidence="6">
    <location>
        <begin position="21"/>
        <end position="44"/>
    </location>
</feature>
<dbReference type="CDD" id="cd17502">
    <property type="entry name" value="MFS_Azr1_MDR_like"/>
    <property type="match status" value="1"/>
</dbReference>
<comment type="subcellular location">
    <subcellularLocation>
        <location evidence="1">Cell inner membrane</location>
        <topology evidence="1">Multi-pass membrane protein</topology>
    </subcellularLocation>
</comment>
<dbReference type="InterPro" id="IPR020846">
    <property type="entry name" value="MFS_dom"/>
</dbReference>
<feature type="transmembrane region" description="Helical" evidence="6">
    <location>
        <begin position="302"/>
        <end position="325"/>
    </location>
</feature>
<evidence type="ECO:0000256" key="4">
    <source>
        <dbReference type="ARBA" id="ARBA00022989"/>
    </source>
</evidence>
<feature type="transmembrane region" description="Helical" evidence="6">
    <location>
        <begin position="173"/>
        <end position="192"/>
    </location>
</feature>
<sequence length="507" mass="53330">MRNATFTASARKVGLRSERGPVLASVMLTTGLVALDSTIIATAVPSVVRDLGGFAHFPWLFSVYLLTAAVTTPLYGKLADVFGRKPVMLFGVAVFLLGSVLCGAAWGMLSLIIFRAVQGIGAGAIQPMSMTIIGDLYTVEERARVQGYVAGVWGVSSVIGPTLGGVFSEYLSWRWIFFVNIPLGLVAAWMLIRHLKEQVQRREHRVDYLGATLLVTGCTLLILGTLEGGITWPWASAPSITIFAAGALLIAAFVFVERRAAEPVLPLWVFRHRTLVGGNVASLIIGALLIGLSSYVPNFAQGVLGASAVVAGFVLAAMTLGWPIAATASGHIYLKIGFRNTALVGSVVVIAGTVLCALLSRHTTILMLGLACFVIGVGLGLMSSPSLVAVQSVVGWERRGMVTGTNMFFRSIGSAVGVAVFGAIANTTLERRFADAPPDIRPELAAGTDATSIVLKAGQATGAVADYVRSSLYAATHHVFVALAVVGVLAVGALLLMPRRTEQIPVE</sequence>
<dbReference type="Proteomes" id="UP001059617">
    <property type="component" value="Chromosome"/>
</dbReference>
<dbReference type="InterPro" id="IPR036259">
    <property type="entry name" value="MFS_trans_sf"/>
</dbReference>
<feature type="transmembrane region" description="Helical" evidence="6">
    <location>
        <begin position="56"/>
        <end position="75"/>
    </location>
</feature>
<name>A0ABY5VNT3_9ACTN</name>
<dbReference type="Pfam" id="PF07690">
    <property type="entry name" value="MFS_1"/>
    <property type="match status" value="1"/>
</dbReference>
<proteinExistence type="predicted"/>
<keyword evidence="9" id="KW-1185">Reference proteome</keyword>
<feature type="transmembrane region" description="Helical" evidence="6">
    <location>
        <begin position="232"/>
        <end position="256"/>
    </location>
</feature>
<evidence type="ECO:0000256" key="2">
    <source>
        <dbReference type="ARBA" id="ARBA00022448"/>
    </source>
</evidence>
<evidence type="ECO:0000259" key="7">
    <source>
        <dbReference type="PROSITE" id="PS50850"/>
    </source>
</evidence>
<accession>A0ABY5VNT3</accession>
<dbReference type="PROSITE" id="PS50850">
    <property type="entry name" value="MFS"/>
    <property type="match status" value="1"/>
</dbReference>
<evidence type="ECO:0000256" key="1">
    <source>
        <dbReference type="ARBA" id="ARBA00004429"/>
    </source>
</evidence>
<dbReference type="Gene3D" id="1.20.1250.20">
    <property type="entry name" value="MFS general substrate transporter like domains"/>
    <property type="match status" value="1"/>
</dbReference>
<dbReference type="PRINTS" id="PR01036">
    <property type="entry name" value="TCRTETB"/>
</dbReference>
<evidence type="ECO:0000256" key="6">
    <source>
        <dbReference type="SAM" id="Phobius"/>
    </source>
</evidence>
<feature type="transmembrane region" description="Helical" evidence="6">
    <location>
        <begin position="87"/>
        <end position="106"/>
    </location>
</feature>
<evidence type="ECO:0000313" key="8">
    <source>
        <dbReference type="EMBL" id="UWP78739.1"/>
    </source>
</evidence>
<feature type="transmembrane region" description="Helical" evidence="6">
    <location>
        <begin position="408"/>
        <end position="429"/>
    </location>
</feature>
<evidence type="ECO:0000256" key="5">
    <source>
        <dbReference type="ARBA" id="ARBA00023136"/>
    </source>
</evidence>
<dbReference type="PANTHER" id="PTHR23501">
    <property type="entry name" value="MAJOR FACILITATOR SUPERFAMILY"/>
    <property type="match status" value="1"/>
</dbReference>
<feature type="transmembrane region" description="Helical" evidence="6">
    <location>
        <begin position="337"/>
        <end position="360"/>
    </location>
</feature>
<evidence type="ECO:0000313" key="9">
    <source>
        <dbReference type="Proteomes" id="UP001059617"/>
    </source>
</evidence>
<feature type="transmembrane region" description="Helical" evidence="6">
    <location>
        <begin position="208"/>
        <end position="226"/>
    </location>
</feature>
<reference evidence="8" key="2">
    <citation type="submission" date="2022-09" db="EMBL/GenBank/DDBJ databases">
        <title>Biosynthetic gene clusters of Dactylosporangioum fulvum.</title>
        <authorList>
            <person name="Caradec T."/>
        </authorList>
    </citation>
    <scope>NUCLEOTIDE SEQUENCE</scope>
    <source>
        <strain evidence="8">NRRL B-16292</strain>
    </source>
</reference>